<comment type="caution">
    <text evidence="2">The sequence shown here is derived from an EMBL/GenBank/DDBJ whole genome shotgun (WGS) entry which is preliminary data.</text>
</comment>
<protein>
    <submittedName>
        <fullName evidence="2">Uncharacterized protein</fullName>
    </submittedName>
</protein>
<dbReference type="Proteomes" id="UP000235388">
    <property type="component" value="Unassembled WGS sequence"/>
</dbReference>
<dbReference type="EMBL" id="PGCI01000150">
    <property type="protein sequence ID" value="PLW37035.1"/>
    <property type="molecule type" value="Genomic_DNA"/>
</dbReference>
<evidence type="ECO:0000313" key="1">
    <source>
        <dbReference type="EMBL" id="PLW17207.1"/>
    </source>
</evidence>
<keyword evidence="4" id="KW-1185">Reference proteome</keyword>
<dbReference type="AlphaFoldDB" id="A0A2N5UH07"/>
<evidence type="ECO:0000313" key="2">
    <source>
        <dbReference type="EMBL" id="PLW37035.1"/>
    </source>
</evidence>
<accession>A0A2N5UH07</accession>
<sequence>MRMKPEALCTCSRKPVDQDEVSLRTVLCNRSFPKFRSTQSFHIGMLISMKLEALLAHGLWWITARSDFVRLYAIGRFRDSAFHHYPVRHIFQVVIDNRARRENPSTYLWSDALDVDSRTIAKARRALNYCSLDPDGIFRIRRAFFELNISFPVLDINHDASANKSFPVLDINHDTSACRGITLFNY</sequence>
<gene>
    <name evidence="1" type="ORF">PCANC_16242</name>
    <name evidence="3" type="ORF">PCANC_17335</name>
    <name evidence="2" type="ORF">PCASD_16348</name>
</gene>
<dbReference type="Proteomes" id="UP000235392">
    <property type="component" value="Unassembled WGS sequence"/>
</dbReference>
<evidence type="ECO:0000313" key="3">
    <source>
        <dbReference type="EMBL" id="PLW41329.1"/>
    </source>
</evidence>
<dbReference type="EMBL" id="PGCJ01000854">
    <property type="protein sequence ID" value="PLW17207.1"/>
    <property type="molecule type" value="Genomic_DNA"/>
</dbReference>
<evidence type="ECO:0000313" key="5">
    <source>
        <dbReference type="Proteomes" id="UP000235392"/>
    </source>
</evidence>
<reference evidence="4 5" key="1">
    <citation type="submission" date="2017-11" db="EMBL/GenBank/DDBJ databases">
        <title>De novo assembly and phasing of dikaryotic genomes from two isolates of Puccinia coronata f. sp. avenae, the causal agent of oat crown rust.</title>
        <authorList>
            <person name="Miller M.E."/>
            <person name="Zhang Y."/>
            <person name="Omidvar V."/>
            <person name="Sperschneider J."/>
            <person name="Schwessinger B."/>
            <person name="Raley C."/>
            <person name="Palmer J.M."/>
            <person name="Garnica D."/>
            <person name="Upadhyaya N."/>
            <person name="Rathjen J."/>
            <person name="Taylor J.M."/>
            <person name="Park R.F."/>
            <person name="Dodds P.N."/>
            <person name="Hirsch C.D."/>
            <person name="Kianian S.F."/>
            <person name="Figueroa M."/>
        </authorList>
    </citation>
    <scope>NUCLEOTIDE SEQUENCE [LARGE SCALE GENOMIC DNA]</scope>
    <source>
        <strain evidence="1">12NC29</strain>
        <strain evidence="2">12SD80</strain>
    </source>
</reference>
<evidence type="ECO:0000313" key="4">
    <source>
        <dbReference type="Proteomes" id="UP000235388"/>
    </source>
</evidence>
<dbReference type="EMBL" id="PGCJ01000170">
    <property type="protein sequence ID" value="PLW41329.1"/>
    <property type="molecule type" value="Genomic_DNA"/>
</dbReference>
<name>A0A2N5UH07_9BASI</name>
<proteinExistence type="predicted"/>
<organism evidence="2 5">
    <name type="scientific">Puccinia coronata f. sp. avenae</name>
    <dbReference type="NCBI Taxonomy" id="200324"/>
    <lineage>
        <taxon>Eukaryota</taxon>
        <taxon>Fungi</taxon>
        <taxon>Dikarya</taxon>
        <taxon>Basidiomycota</taxon>
        <taxon>Pucciniomycotina</taxon>
        <taxon>Pucciniomycetes</taxon>
        <taxon>Pucciniales</taxon>
        <taxon>Pucciniaceae</taxon>
        <taxon>Puccinia</taxon>
    </lineage>
</organism>